<accession>A0A418MPT9</accession>
<organism evidence="4 5">
    <name type="scientific">Micromonospora radicis</name>
    <dbReference type="NCBI Taxonomy" id="1894971"/>
    <lineage>
        <taxon>Bacteria</taxon>
        <taxon>Bacillati</taxon>
        <taxon>Actinomycetota</taxon>
        <taxon>Actinomycetes</taxon>
        <taxon>Micromonosporales</taxon>
        <taxon>Micromonosporaceae</taxon>
        <taxon>Micromonospora</taxon>
    </lineage>
</organism>
<protein>
    <submittedName>
        <fullName evidence="4">Uncharacterized protein</fullName>
    </submittedName>
</protein>
<reference evidence="4 5" key="1">
    <citation type="submission" date="2018-08" db="EMBL/GenBank/DDBJ databases">
        <title>Jishengella sp. nov., isolated from a root of Azadirachta indica A. Juss. var. siamensis Valenton.</title>
        <authorList>
            <person name="Kuncharoen N."/>
            <person name="Tanasupawat S."/>
            <person name="Kudo T."/>
            <person name="Ohkuma M."/>
        </authorList>
    </citation>
    <scope>NUCLEOTIDE SEQUENCE [LARGE SCALE GENOMIC DNA]</scope>
    <source>
        <strain evidence="4 5">AZ1-13</strain>
    </source>
</reference>
<feature type="signal peptide" evidence="3">
    <location>
        <begin position="1"/>
        <end position="22"/>
    </location>
</feature>
<name>A0A418MPT9_9ACTN</name>
<dbReference type="GO" id="GO:0005524">
    <property type="term" value="F:ATP binding"/>
    <property type="evidence" value="ECO:0007669"/>
    <property type="project" value="InterPro"/>
</dbReference>
<proteinExistence type="inferred from homology"/>
<evidence type="ECO:0000313" key="4">
    <source>
        <dbReference type="EMBL" id="RIV34592.1"/>
    </source>
</evidence>
<dbReference type="RefSeq" id="WP_119579126.1">
    <property type="nucleotide sequence ID" value="NZ_QXEC01000026.1"/>
</dbReference>
<sequence>MRRSAALLGLPLMMILAGCAPAATEPLGPGGAVGTPPDAAQRQAAFDRRATEIAGAWPPGGTWTSGYTPLQDPTVLVGEPDFTPATEAAFQDGWYRTVVTLPDTRPADGTARFLDGSTELPLISAAEAYRQLNQGGQGACPEAEPATAPPATAGPDAAVSSRPQGACAPLTVTKVELGTAPVHTTRGSAQVPAWLFTVAEIGAMVARVAVVPGAVGAVPEPHTPPAPTLRDLVSAQDIEAADGTTITYRLGVGSCDTGITPLVQEHDHVIVVGGTVVLPTDGCDDMLNLHPVEVTLAAPVGTRLVLDALSGAPLRLATG</sequence>
<evidence type="ECO:0000313" key="5">
    <source>
        <dbReference type="Proteomes" id="UP000283832"/>
    </source>
</evidence>
<gene>
    <name evidence="4" type="ORF">D2L64_22060</name>
</gene>
<dbReference type="GO" id="GO:0016887">
    <property type="term" value="F:ATP hydrolysis activity"/>
    <property type="evidence" value="ECO:0007669"/>
    <property type="project" value="InterPro"/>
</dbReference>
<dbReference type="OrthoDB" id="4307068at2"/>
<evidence type="ECO:0000256" key="2">
    <source>
        <dbReference type="SAM" id="MobiDB-lite"/>
    </source>
</evidence>
<dbReference type="AlphaFoldDB" id="A0A418MPT9"/>
<dbReference type="EMBL" id="QXEC01000026">
    <property type="protein sequence ID" value="RIV34592.1"/>
    <property type="molecule type" value="Genomic_DNA"/>
</dbReference>
<evidence type="ECO:0000256" key="3">
    <source>
        <dbReference type="SAM" id="SignalP"/>
    </source>
</evidence>
<dbReference type="Proteomes" id="UP000283832">
    <property type="component" value="Unassembled WGS sequence"/>
</dbReference>
<feature type="chain" id="PRO_5019587565" evidence="3">
    <location>
        <begin position="23"/>
        <end position="319"/>
    </location>
</feature>
<feature type="compositionally biased region" description="Low complexity" evidence="2">
    <location>
        <begin position="139"/>
        <end position="158"/>
    </location>
</feature>
<dbReference type="GO" id="GO:0006457">
    <property type="term" value="P:protein folding"/>
    <property type="evidence" value="ECO:0007669"/>
    <property type="project" value="InterPro"/>
</dbReference>
<keyword evidence="3" id="KW-0732">Signal</keyword>
<feature type="region of interest" description="Disordered" evidence="2">
    <location>
        <begin position="134"/>
        <end position="162"/>
    </location>
</feature>
<comment type="similarity">
    <text evidence="1">Belongs to the TCP-1 chaperonin family.</text>
</comment>
<comment type="caution">
    <text evidence="4">The sequence shown here is derived from an EMBL/GenBank/DDBJ whole genome shotgun (WGS) entry which is preliminary data.</text>
</comment>
<dbReference type="PROSITE" id="PS00995">
    <property type="entry name" value="TCP1_3"/>
    <property type="match status" value="1"/>
</dbReference>
<evidence type="ECO:0000256" key="1">
    <source>
        <dbReference type="ARBA" id="ARBA00008020"/>
    </source>
</evidence>
<keyword evidence="5" id="KW-1185">Reference proteome</keyword>
<dbReference type="GO" id="GO:0051082">
    <property type="term" value="F:unfolded protein binding"/>
    <property type="evidence" value="ECO:0007669"/>
    <property type="project" value="InterPro"/>
</dbReference>
<dbReference type="InterPro" id="IPR002194">
    <property type="entry name" value="Chaperonin_TCP-1_CS"/>
</dbReference>
<dbReference type="PROSITE" id="PS51257">
    <property type="entry name" value="PROKAR_LIPOPROTEIN"/>
    <property type="match status" value="1"/>
</dbReference>